<keyword evidence="1" id="KW-0238">DNA-binding</keyword>
<dbReference type="CDD" id="cd00090">
    <property type="entry name" value="HTH_ARSR"/>
    <property type="match status" value="1"/>
</dbReference>
<sequence length="188" mass="20975">MPQPADPGQSPPEAAASSKSQLEENVQPLKVTPEQDKLLESALRIKIMHTLSGEPLTSKQVAGKLNKTPGNIHYHIIKLYEGGLLELVRTETAGGIIQKFYRSKGTMFRSEQLTGFHFSQEDQVEHFITRLTLSPRELAKFHQEMMELITAWESKVTAGDEYGVEIVMGRLQSAEPATEPDTDSEVQK</sequence>
<evidence type="ECO:0000256" key="2">
    <source>
        <dbReference type="SAM" id="MobiDB-lite"/>
    </source>
</evidence>
<comment type="caution">
    <text evidence="3">The sequence shown here is derived from an EMBL/GenBank/DDBJ whole genome shotgun (WGS) entry which is preliminary data.</text>
</comment>
<dbReference type="Gene3D" id="1.10.10.10">
    <property type="entry name" value="Winged helix-like DNA-binding domain superfamily/Winged helix DNA-binding domain"/>
    <property type="match status" value="1"/>
</dbReference>
<proteinExistence type="predicted"/>
<reference evidence="4" key="1">
    <citation type="journal article" date="2019" name="Int. J. Syst. Evol. Microbiol.">
        <title>The Global Catalogue of Microorganisms (GCM) 10K type strain sequencing project: providing services to taxonomists for standard genome sequencing and annotation.</title>
        <authorList>
            <consortium name="The Broad Institute Genomics Platform"/>
            <consortium name="The Broad Institute Genome Sequencing Center for Infectious Disease"/>
            <person name="Wu L."/>
            <person name="Ma J."/>
        </authorList>
    </citation>
    <scope>NUCLEOTIDE SEQUENCE [LARGE SCALE GENOMIC DNA]</scope>
    <source>
        <strain evidence="4">CCM 8725</strain>
    </source>
</reference>
<dbReference type="InterPro" id="IPR011991">
    <property type="entry name" value="ArsR-like_HTH"/>
</dbReference>
<dbReference type="Pfam" id="PF12840">
    <property type="entry name" value="HTH_20"/>
    <property type="match status" value="1"/>
</dbReference>
<dbReference type="Proteomes" id="UP001597448">
    <property type="component" value="Unassembled WGS sequence"/>
</dbReference>
<feature type="region of interest" description="Disordered" evidence="2">
    <location>
        <begin position="1"/>
        <end position="31"/>
    </location>
</feature>
<name>A0ABW5FL62_9BACL</name>
<dbReference type="InterPro" id="IPR036388">
    <property type="entry name" value="WH-like_DNA-bd_sf"/>
</dbReference>
<dbReference type="InterPro" id="IPR036390">
    <property type="entry name" value="WH_DNA-bd_sf"/>
</dbReference>
<protein>
    <submittedName>
        <fullName evidence="3">Helix-turn-helix domain-containing protein</fullName>
    </submittedName>
</protein>
<accession>A0ABW5FL62</accession>
<dbReference type="RefSeq" id="WP_173139699.1">
    <property type="nucleotide sequence ID" value="NZ_JBHSVQ010000001.1"/>
</dbReference>
<evidence type="ECO:0000313" key="3">
    <source>
        <dbReference type="EMBL" id="MFD2414557.1"/>
    </source>
</evidence>
<evidence type="ECO:0000256" key="1">
    <source>
        <dbReference type="ARBA" id="ARBA00023125"/>
    </source>
</evidence>
<gene>
    <name evidence="3" type="ORF">ACFSX3_32450</name>
</gene>
<dbReference type="SUPFAM" id="SSF46785">
    <property type="entry name" value="Winged helix' DNA-binding domain"/>
    <property type="match status" value="1"/>
</dbReference>
<keyword evidence="4" id="KW-1185">Reference proteome</keyword>
<organism evidence="3 4">
    <name type="scientific">Paenibacillus rhizoplanae</name>
    <dbReference type="NCBI Taxonomy" id="1917181"/>
    <lineage>
        <taxon>Bacteria</taxon>
        <taxon>Bacillati</taxon>
        <taxon>Bacillota</taxon>
        <taxon>Bacilli</taxon>
        <taxon>Bacillales</taxon>
        <taxon>Paenibacillaceae</taxon>
        <taxon>Paenibacillus</taxon>
    </lineage>
</organism>
<dbReference type="EMBL" id="JBHUKY010000110">
    <property type="protein sequence ID" value="MFD2414557.1"/>
    <property type="molecule type" value="Genomic_DNA"/>
</dbReference>
<evidence type="ECO:0000313" key="4">
    <source>
        <dbReference type="Proteomes" id="UP001597448"/>
    </source>
</evidence>